<feature type="domain" description="Activator of Hsp90 ATPase homologue 1/2-like C-terminal" evidence="2">
    <location>
        <begin position="14"/>
        <end position="122"/>
    </location>
</feature>
<dbReference type="RefSeq" id="WP_143849349.1">
    <property type="nucleotide sequence ID" value="NZ_VLXZ01000008.1"/>
</dbReference>
<comment type="similarity">
    <text evidence="1">Belongs to the AHA1 family.</text>
</comment>
<name>A0A553ZX26_9BACI</name>
<proteinExistence type="inferred from homology"/>
<keyword evidence="4" id="KW-1185">Reference proteome</keyword>
<dbReference type="SUPFAM" id="SSF55961">
    <property type="entry name" value="Bet v1-like"/>
    <property type="match status" value="1"/>
</dbReference>
<dbReference type="InterPro" id="IPR013538">
    <property type="entry name" value="ASHA1/2-like_C"/>
</dbReference>
<reference evidence="3 4" key="1">
    <citation type="submission" date="2019-07" db="EMBL/GenBank/DDBJ databases">
        <authorList>
            <person name="Park Y.J."/>
            <person name="Jeong S.E."/>
            <person name="Jung H.S."/>
        </authorList>
    </citation>
    <scope>NUCLEOTIDE SEQUENCE [LARGE SCALE GENOMIC DNA]</scope>
    <source>
        <strain evidence="4">P16(2019)</strain>
    </source>
</reference>
<dbReference type="OrthoDB" id="2389233at2"/>
<organism evidence="3 4">
    <name type="scientific">Alkalicoccobacillus porphyridii</name>
    <dbReference type="NCBI Taxonomy" id="2597270"/>
    <lineage>
        <taxon>Bacteria</taxon>
        <taxon>Bacillati</taxon>
        <taxon>Bacillota</taxon>
        <taxon>Bacilli</taxon>
        <taxon>Bacillales</taxon>
        <taxon>Bacillaceae</taxon>
        <taxon>Alkalicoccobacillus</taxon>
    </lineage>
</organism>
<evidence type="ECO:0000256" key="1">
    <source>
        <dbReference type="ARBA" id="ARBA00006817"/>
    </source>
</evidence>
<dbReference type="Proteomes" id="UP000318521">
    <property type="component" value="Unassembled WGS sequence"/>
</dbReference>
<accession>A0A553ZX26</accession>
<evidence type="ECO:0000313" key="3">
    <source>
        <dbReference type="EMBL" id="TSB46009.1"/>
    </source>
</evidence>
<dbReference type="AlphaFoldDB" id="A0A553ZX26"/>
<sequence>MNEIKIFTFDEVIDAPIELVFMCLNKDEHVLQWNEFVLKNIYPTDSEDDLRQGSTYQAVQKIGKKELTLDVEIIEFNPPHQVTLKIETKEGLSYTRYQLSEDTNRTRLQVEASLIPSSVKYKLMSKLTSWAVQFVNKVQYKAFVEYVHEHNHFTWDLAYTSEDGDYFTLGKAILQSNSSWRVYLDNGDSDSYNMLNDRGYKMEHLGVFLFETDSLSKAQEEFIQWADTVWKPMLYDRFMESELK</sequence>
<dbReference type="Gene3D" id="3.30.530.20">
    <property type="match status" value="1"/>
</dbReference>
<protein>
    <submittedName>
        <fullName evidence="3">DUF3284 domain-containing protein</fullName>
    </submittedName>
</protein>
<gene>
    <name evidence="3" type="ORF">FN960_13995</name>
</gene>
<dbReference type="EMBL" id="VLXZ01000008">
    <property type="protein sequence ID" value="TSB46009.1"/>
    <property type="molecule type" value="Genomic_DNA"/>
</dbReference>
<dbReference type="InterPro" id="IPR023393">
    <property type="entry name" value="START-like_dom_sf"/>
</dbReference>
<evidence type="ECO:0000313" key="4">
    <source>
        <dbReference type="Proteomes" id="UP000318521"/>
    </source>
</evidence>
<evidence type="ECO:0000259" key="2">
    <source>
        <dbReference type="Pfam" id="PF08327"/>
    </source>
</evidence>
<comment type="caution">
    <text evidence="3">The sequence shown here is derived from an EMBL/GenBank/DDBJ whole genome shotgun (WGS) entry which is preliminary data.</text>
</comment>
<dbReference type="Pfam" id="PF08327">
    <property type="entry name" value="AHSA1"/>
    <property type="match status" value="1"/>
</dbReference>